<sequence>MVASDAELKVSEALGRTCRKAPGREGNGPKDLPEHNIKVVLGWFQRRAKAILLSESTRGLMMKLFLGALPPGTLKAEASW</sequence>
<dbReference type="Proteomes" id="UP001266305">
    <property type="component" value="Unassembled WGS sequence"/>
</dbReference>
<keyword evidence="2" id="KW-1185">Reference proteome</keyword>
<comment type="caution">
    <text evidence="1">The sequence shown here is derived from an EMBL/GenBank/DDBJ whole genome shotgun (WGS) entry which is preliminary data.</text>
</comment>
<dbReference type="EMBL" id="JASSZA010000021">
    <property type="protein sequence ID" value="KAK2085516.1"/>
    <property type="molecule type" value="Genomic_DNA"/>
</dbReference>
<accession>A0ABQ9TL79</accession>
<gene>
    <name evidence="1" type="ORF">P7K49_036816</name>
</gene>
<organism evidence="1 2">
    <name type="scientific">Saguinus oedipus</name>
    <name type="common">Cotton-top tamarin</name>
    <name type="synonym">Oedipomidas oedipus</name>
    <dbReference type="NCBI Taxonomy" id="9490"/>
    <lineage>
        <taxon>Eukaryota</taxon>
        <taxon>Metazoa</taxon>
        <taxon>Chordata</taxon>
        <taxon>Craniata</taxon>
        <taxon>Vertebrata</taxon>
        <taxon>Euteleostomi</taxon>
        <taxon>Mammalia</taxon>
        <taxon>Eutheria</taxon>
        <taxon>Euarchontoglires</taxon>
        <taxon>Primates</taxon>
        <taxon>Haplorrhini</taxon>
        <taxon>Platyrrhini</taxon>
        <taxon>Cebidae</taxon>
        <taxon>Callitrichinae</taxon>
        <taxon>Saguinus</taxon>
    </lineage>
</organism>
<reference evidence="1 2" key="1">
    <citation type="submission" date="2023-05" db="EMBL/GenBank/DDBJ databases">
        <title>B98-5 Cell Line De Novo Hybrid Assembly: An Optical Mapping Approach.</title>
        <authorList>
            <person name="Kananen K."/>
            <person name="Auerbach J.A."/>
            <person name="Kautto E."/>
            <person name="Blachly J.S."/>
        </authorList>
    </citation>
    <scope>NUCLEOTIDE SEQUENCE [LARGE SCALE GENOMIC DNA]</scope>
    <source>
        <strain evidence="1">B95-8</strain>
        <tissue evidence="1">Cell line</tissue>
    </source>
</reference>
<name>A0ABQ9TL79_SAGOE</name>
<proteinExistence type="predicted"/>
<evidence type="ECO:0000313" key="1">
    <source>
        <dbReference type="EMBL" id="KAK2085516.1"/>
    </source>
</evidence>
<feature type="non-terminal residue" evidence="1">
    <location>
        <position position="80"/>
    </location>
</feature>
<evidence type="ECO:0000313" key="2">
    <source>
        <dbReference type="Proteomes" id="UP001266305"/>
    </source>
</evidence>
<protein>
    <submittedName>
        <fullName evidence="1">Uncharacterized protein</fullName>
    </submittedName>
</protein>